<evidence type="ECO:0000313" key="6">
    <source>
        <dbReference type="EMBL" id="CAF1386154.1"/>
    </source>
</evidence>
<keyword evidence="3" id="KW-0325">Glycoprotein</keyword>
<dbReference type="PROSITE" id="PS51125">
    <property type="entry name" value="NHL"/>
    <property type="match status" value="2"/>
</dbReference>
<dbReference type="Proteomes" id="UP000663832">
    <property type="component" value="Unassembled WGS sequence"/>
</dbReference>
<evidence type="ECO:0008006" key="8">
    <source>
        <dbReference type="Google" id="ProtNLM"/>
    </source>
</evidence>
<dbReference type="PANTHER" id="PTHR10680:SF28">
    <property type="entry name" value="SMP-30_GLUCONOLACTONASE_LRE-LIKE REGION DOMAIN-CONTAINING PROTEIN"/>
    <property type="match status" value="1"/>
</dbReference>
<dbReference type="SUPFAM" id="SSF48452">
    <property type="entry name" value="TPR-like"/>
    <property type="match status" value="1"/>
</dbReference>
<dbReference type="SUPFAM" id="SSF56399">
    <property type="entry name" value="ADP-ribosylation"/>
    <property type="match status" value="1"/>
</dbReference>
<keyword evidence="2" id="KW-0677">Repeat</keyword>
<keyword evidence="7" id="KW-1185">Reference proteome</keyword>
<dbReference type="PROSITE" id="PS51996">
    <property type="entry name" value="TR_MART"/>
    <property type="match status" value="1"/>
</dbReference>
<protein>
    <recommendedName>
        <fullName evidence="8">NHL repeat containing protein</fullName>
    </recommendedName>
</protein>
<dbReference type="AlphaFoldDB" id="A0A815K7I4"/>
<gene>
    <name evidence="5" type="ORF">BJG266_LOCUS20895</name>
    <name evidence="6" type="ORF">QVE165_LOCUS35946</name>
</gene>
<accession>A0A815K7I4</accession>
<evidence type="ECO:0000256" key="2">
    <source>
        <dbReference type="ARBA" id="ARBA00022737"/>
    </source>
</evidence>
<reference evidence="6" key="1">
    <citation type="submission" date="2021-02" db="EMBL/GenBank/DDBJ databases">
        <authorList>
            <person name="Nowell W R."/>
        </authorList>
    </citation>
    <scope>NUCLEOTIDE SEQUENCE</scope>
</reference>
<dbReference type="SUPFAM" id="SSF101898">
    <property type="entry name" value="NHL repeat"/>
    <property type="match status" value="1"/>
</dbReference>
<feature type="repeat" description="NHL" evidence="4">
    <location>
        <begin position="487"/>
        <end position="518"/>
    </location>
</feature>
<evidence type="ECO:0000313" key="5">
    <source>
        <dbReference type="EMBL" id="CAF1092580.1"/>
    </source>
</evidence>
<evidence type="ECO:0000256" key="4">
    <source>
        <dbReference type="PROSITE-ProRule" id="PRU00504"/>
    </source>
</evidence>
<keyword evidence="1" id="KW-0732">Signal</keyword>
<dbReference type="Gene3D" id="2.40.10.500">
    <property type="match status" value="1"/>
</dbReference>
<organism evidence="6 7">
    <name type="scientific">Adineta steineri</name>
    <dbReference type="NCBI Taxonomy" id="433720"/>
    <lineage>
        <taxon>Eukaryota</taxon>
        <taxon>Metazoa</taxon>
        <taxon>Spiralia</taxon>
        <taxon>Gnathifera</taxon>
        <taxon>Rotifera</taxon>
        <taxon>Eurotatoria</taxon>
        <taxon>Bdelloidea</taxon>
        <taxon>Adinetida</taxon>
        <taxon>Adinetidae</taxon>
        <taxon>Adineta</taxon>
    </lineage>
</organism>
<dbReference type="Gene3D" id="2.120.10.30">
    <property type="entry name" value="TolB, C-terminal domain"/>
    <property type="match status" value="1"/>
</dbReference>
<evidence type="ECO:0000313" key="7">
    <source>
        <dbReference type="Proteomes" id="UP000663832"/>
    </source>
</evidence>
<sequence>MSNDELNSLKQNIGQFISVNSFFSTSDERSTALFLLGDITTKIDSERVLFEIDADPKIVTTKPFADISQHSYFPVESEVLFMIGSIFRLNNINRDDKDQIWIIKMTLCNDDEHDLKQVLMYMKQQIESDEINLRTLGNMLCEMSKFDLAEKYLTRLLNQLPSNDPLHISLYEDLAKVASRSGELNMSVEWRKKLLRFKEENPLATNVSVIKTNDSIEQIQTKKNKYQQFATTVAGGNRQGDELNQLSSPWGICIDNNKSVYIVDWENDRIVKWPLNSNTGQIIAGGNGNGKQNNQLNCPTDVIFDKENNSFIVADCWNNRVIRYFDNNQTNQQIIISNIDCWGLTIDRNGLIYVSDYVKNEVRRWKEGDEEGELVAGGNGLGNHLNQLYHPTYMFIDEDYSLYISDELNNRVMKWKKDAKKGIIVAGGNGHENGLNQLFKPRGVVVDHVGQIYVADFNNHRVMRWCEGDEEGEIVIGGTGEGHQSNQLNCPAGLSFDDEENLYVVDQNNHRIQKYEKM</sequence>
<dbReference type="OrthoDB" id="342730at2759"/>
<comment type="caution">
    <text evidence="6">The sequence shown here is derived from an EMBL/GenBank/DDBJ whole genome shotgun (WGS) entry which is preliminary data.</text>
</comment>
<dbReference type="Pfam" id="PF01436">
    <property type="entry name" value="NHL"/>
    <property type="match status" value="3"/>
</dbReference>
<dbReference type="EMBL" id="CAJNOI010000121">
    <property type="protein sequence ID" value="CAF1092580.1"/>
    <property type="molecule type" value="Genomic_DNA"/>
</dbReference>
<dbReference type="InterPro" id="IPR011990">
    <property type="entry name" value="TPR-like_helical_dom_sf"/>
</dbReference>
<dbReference type="CDD" id="cd05819">
    <property type="entry name" value="NHL"/>
    <property type="match status" value="1"/>
</dbReference>
<dbReference type="Gene3D" id="1.25.40.10">
    <property type="entry name" value="Tetratricopeptide repeat domain"/>
    <property type="match status" value="1"/>
</dbReference>
<evidence type="ECO:0000256" key="1">
    <source>
        <dbReference type="ARBA" id="ARBA00022729"/>
    </source>
</evidence>
<feature type="repeat" description="NHL" evidence="4">
    <location>
        <begin position="240"/>
        <end position="276"/>
    </location>
</feature>
<dbReference type="InterPro" id="IPR011042">
    <property type="entry name" value="6-blade_b-propeller_TolB-like"/>
</dbReference>
<dbReference type="EMBL" id="CAJNOM010000354">
    <property type="protein sequence ID" value="CAF1386154.1"/>
    <property type="molecule type" value="Genomic_DNA"/>
</dbReference>
<evidence type="ECO:0000256" key="3">
    <source>
        <dbReference type="ARBA" id="ARBA00023180"/>
    </source>
</evidence>
<dbReference type="InterPro" id="IPR001258">
    <property type="entry name" value="NHL_repeat"/>
</dbReference>
<name>A0A815K7I4_9BILA</name>
<dbReference type="Gene3D" id="3.90.176.10">
    <property type="entry name" value="Toxin ADP-ribosyltransferase, Chain A, domain 1"/>
    <property type="match status" value="1"/>
</dbReference>
<dbReference type="PANTHER" id="PTHR10680">
    <property type="entry name" value="PEPTIDYL-GLYCINE ALPHA-AMIDATING MONOOXYGENASE"/>
    <property type="match status" value="1"/>
</dbReference>
<dbReference type="GO" id="GO:0005576">
    <property type="term" value="C:extracellular region"/>
    <property type="evidence" value="ECO:0007669"/>
    <property type="project" value="TreeGrafter"/>
</dbReference>
<dbReference type="Proteomes" id="UP000663877">
    <property type="component" value="Unassembled WGS sequence"/>
</dbReference>
<proteinExistence type="predicted"/>